<keyword evidence="7" id="KW-0406">Ion transport</keyword>
<evidence type="ECO:0000313" key="10">
    <source>
        <dbReference type="EMBL" id="SDK86691.1"/>
    </source>
</evidence>
<feature type="domain" description="ABC transporter" evidence="9">
    <location>
        <begin position="12"/>
        <end position="244"/>
    </location>
</feature>
<dbReference type="GO" id="GO:0043190">
    <property type="term" value="C:ATP-binding cassette (ABC) transporter complex"/>
    <property type="evidence" value="ECO:0007669"/>
    <property type="project" value="InterPro"/>
</dbReference>
<dbReference type="PROSITE" id="PS00211">
    <property type="entry name" value="ABC_TRANSPORTER_1"/>
    <property type="match status" value="1"/>
</dbReference>
<keyword evidence="2" id="KW-1003">Cell membrane</keyword>
<evidence type="ECO:0000256" key="7">
    <source>
        <dbReference type="ARBA" id="ARBA00023065"/>
    </source>
</evidence>
<protein>
    <submittedName>
        <fullName evidence="10">Iron(III) transport system ATP-binding protein</fullName>
    </submittedName>
</protein>
<dbReference type="FunFam" id="3.40.50.300:FF:000425">
    <property type="entry name" value="Probable ABC transporter, ATP-binding subunit"/>
    <property type="match status" value="1"/>
</dbReference>
<dbReference type="CDD" id="cd03259">
    <property type="entry name" value="ABC_Carb_Solutes_like"/>
    <property type="match status" value="1"/>
</dbReference>
<evidence type="ECO:0000259" key="9">
    <source>
        <dbReference type="PROSITE" id="PS50893"/>
    </source>
</evidence>
<dbReference type="PROSITE" id="PS50893">
    <property type="entry name" value="ABC_TRANSPORTER_2"/>
    <property type="match status" value="1"/>
</dbReference>
<dbReference type="InterPro" id="IPR003439">
    <property type="entry name" value="ABC_transporter-like_ATP-bd"/>
</dbReference>
<keyword evidence="8" id="KW-0472">Membrane</keyword>
<dbReference type="EMBL" id="FNGI01000001">
    <property type="protein sequence ID" value="SDK86691.1"/>
    <property type="molecule type" value="Genomic_DNA"/>
</dbReference>
<dbReference type="GO" id="GO:0015697">
    <property type="term" value="P:quaternary ammonium group transport"/>
    <property type="evidence" value="ECO:0007669"/>
    <property type="project" value="UniProtKB-ARBA"/>
</dbReference>
<dbReference type="Proteomes" id="UP000198654">
    <property type="component" value="Unassembled WGS sequence"/>
</dbReference>
<dbReference type="InterPro" id="IPR017871">
    <property type="entry name" value="ABC_transporter-like_CS"/>
</dbReference>
<name>A0A1G9FE70_9GAMM</name>
<accession>A0A1G9FE70</accession>
<dbReference type="Pfam" id="PF08402">
    <property type="entry name" value="TOBE_2"/>
    <property type="match status" value="1"/>
</dbReference>
<keyword evidence="6" id="KW-0408">Iron</keyword>
<keyword evidence="3" id="KW-0410">Iron transport</keyword>
<dbReference type="OrthoDB" id="9802264at2"/>
<evidence type="ECO:0000256" key="1">
    <source>
        <dbReference type="ARBA" id="ARBA00022448"/>
    </source>
</evidence>
<dbReference type="AlphaFoldDB" id="A0A1G9FE70"/>
<dbReference type="SMART" id="SM00382">
    <property type="entry name" value="AAA"/>
    <property type="match status" value="1"/>
</dbReference>
<dbReference type="SUPFAM" id="SSF52540">
    <property type="entry name" value="P-loop containing nucleoside triphosphate hydrolases"/>
    <property type="match status" value="1"/>
</dbReference>
<evidence type="ECO:0000256" key="2">
    <source>
        <dbReference type="ARBA" id="ARBA00022475"/>
    </source>
</evidence>
<dbReference type="InterPro" id="IPR027417">
    <property type="entry name" value="P-loop_NTPase"/>
</dbReference>
<evidence type="ECO:0000256" key="8">
    <source>
        <dbReference type="ARBA" id="ARBA00023136"/>
    </source>
</evidence>
<proteinExistence type="predicted"/>
<dbReference type="SUPFAM" id="SSF50331">
    <property type="entry name" value="MOP-like"/>
    <property type="match status" value="1"/>
</dbReference>
<dbReference type="GO" id="GO:0016887">
    <property type="term" value="F:ATP hydrolysis activity"/>
    <property type="evidence" value="ECO:0007669"/>
    <property type="project" value="InterPro"/>
</dbReference>
<dbReference type="GO" id="GO:0005524">
    <property type="term" value="F:ATP binding"/>
    <property type="evidence" value="ECO:0007669"/>
    <property type="project" value="UniProtKB-KW"/>
</dbReference>
<dbReference type="InterPro" id="IPR013611">
    <property type="entry name" value="Transp-assoc_OB_typ2"/>
</dbReference>
<dbReference type="InterPro" id="IPR008995">
    <property type="entry name" value="Mo/tungstate-bd_C_term_dom"/>
</dbReference>
<dbReference type="PANTHER" id="PTHR42781:SF4">
    <property type="entry name" value="SPERMIDINE_PUTRESCINE IMPORT ATP-BINDING PROTEIN POTA"/>
    <property type="match status" value="1"/>
</dbReference>
<keyword evidence="11" id="KW-1185">Reference proteome</keyword>
<sequence>MAETQPVSQALLRVDDLECRYDTTVVIRHAHFSLNRGDICCLLGPSGCGKTTLLRAIAGFEPVANGSIELDGERLSDPNTLVAPEKRQVGMVFQDYALFPHLSVADNIAFGLRRLTAGQRRVRVDELLELVELAHLAQRYPHELSGGQQQRVALARALAPQPRLLLLDEPFSNLDVELRRQLSQEVRQILKQLGISAIMVTHDQQEAFALADQVGVLHGGHLHQWDSPYNLYHEPATRFVANFVGQGFFLPGVMKNRETVNTEIGEITGNRAYSFAPRTPVDVLLRPDDIVLDKSSPLHAVVEQRTFAGSNTLYRLRLPSQQVVEAFFNSHDAFLPGERVPVRIQADHLILFERRDAV</sequence>
<reference evidence="10 11" key="1">
    <citation type="submission" date="2016-10" db="EMBL/GenBank/DDBJ databases">
        <authorList>
            <person name="de Groot N.N."/>
        </authorList>
    </citation>
    <scope>NUCLEOTIDE SEQUENCE [LARGE SCALE GENOMIC DNA]</scope>
    <source>
        <strain evidence="10 11">DSM 14789</strain>
    </source>
</reference>
<keyword evidence="5 10" id="KW-0067">ATP-binding</keyword>
<dbReference type="Pfam" id="PF00005">
    <property type="entry name" value="ABC_tran"/>
    <property type="match status" value="1"/>
</dbReference>
<evidence type="ECO:0000256" key="4">
    <source>
        <dbReference type="ARBA" id="ARBA00022741"/>
    </source>
</evidence>
<dbReference type="STRING" id="119000.SAMN05661010_00353"/>
<dbReference type="InterPro" id="IPR003593">
    <property type="entry name" value="AAA+_ATPase"/>
</dbReference>
<evidence type="ECO:0000256" key="5">
    <source>
        <dbReference type="ARBA" id="ARBA00022840"/>
    </source>
</evidence>
<dbReference type="Gene3D" id="3.40.50.300">
    <property type="entry name" value="P-loop containing nucleotide triphosphate hydrolases"/>
    <property type="match status" value="1"/>
</dbReference>
<keyword evidence="1" id="KW-0813">Transport</keyword>
<evidence type="ECO:0000313" key="11">
    <source>
        <dbReference type="Proteomes" id="UP000198654"/>
    </source>
</evidence>
<evidence type="ECO:0000256" key="6">
    <source>
        <dbReference type="ARBA" id="ARBA00023004"/>
    </source>
</evidence>
<organism evidence="10 11">
    <name type="scientific">Modicisalibacter muralis</name>
    <dbReference type="NCBI Taxonomy" id="119000"/>
    <lineage>
        <taxon>Bacteria</taxon>
        <taxon>Pseudomonadati</taxon>
        <taxon>Pseudomonadota</taxon>
        <taxon>Gammaproteobacteria</taxon>
        <taxon>Oceanospirillales</taxon>
        <taxon>Halomonadaceae</taxon>
        <taxon>Modicisalibacter</taxon>
    </lineage>
</organism>
<dbReference type="GO" id="GO:0015408">
    <property type="term" value="F:ABC-type ferric iron transporter activity"/>
    <property type="evidence" value="ECO:0007669"/>
    <property type="project" value="InterPro"/>
</dbReference>
<dbReference type="InterPro" id="IPR015853">
    <property type="entry name" value="ABC_transpr_FbpC"/>
</dbReference>
<keyword evidence="4" id="KW-0547">Nucleotide-binding</keyword>
<evidence type="ECO:0000256" key="3">
    <source>
        <dbReference type="ARBA" id="ARBA00022496"/>
    </source>
</evidence>
<gene>
    <name evidence="10" type="ORF">SAMN05661010_00353</name>
</gene>
<dbReference type="PANTHER" id="PTHR42781">
    <property type="entry name" value="SPERMIDINE/PUTRESCINE IMPORT ATP-BINDING PROTEIN POTA"/>
    <property type="match status" value="1"/>
</dbReference>
<dbReference type="InterPro" id="IPR050093">
    <property type="entry name" value="ABC_SmlMolc_Importer"/>
</dbReference>